<dbReference type="VEuPathDB" id="GiardiaDB:GL50803_0037449"/>
<gene>
    <name evidence="1" type="ORF">GSB_154305</name>
</gene>
<dbReference type="VEuPathDB" id="GiardiaDB:DHA2_150189"/>
<protein>
    <submittedName>
        <fullName evidence="1">ATPase involved in DNA repair/chromosome segregation</fullName>
    </submittedName>
</protein>
<proteinExistence type="predicted"/>
<dbReference type="VEuPathDB" id="GiardiaDB:GL50581_967"/>
<organism evidence="1 2">
    <name type="scientific">Giardia intestinalis</name>
    <name type="common">Giardia lamblia</name>
    <dbReference type="NCBI Taxonomy" id="5741"/>
    <lineage>
        <taxon>Eukaryota</taxon>
        <taxon>Metamonada</taxon>
        <taxon>Diplomonadida</taxon>
        <taxon>Hexamitidae</taxon>
        <taxon>Giardiinae</taxon>
        <taxon>Giardia</taxon>
    </lineage>
</organism>
<accession>V6TUE3</accession>
<evidence type="ECO:0000313" key="1">
    <source>
        <dbReference type="EMBL" id="ESU41982.1"/>
    </source>
</evidence>
<name>V6TUE3_GIAIN</name>
<dbReference type="VEuPathDB" id="GiardiaDB:QR46_3084"/>
<dbReference type="Proteomes" id="UP000018040">
    <property type="component" value="Unassembled WGS sequence"/>
</dbReference>
<comment type="caution">
    <text evidence="1">The sequence shown here is derived from an EMBL/GenBank/DDBJ whole genome shotgun (WGS) entry which is preliminary data.</text>
</comment>
<reference evidence="1 2" key="2">
    <citation type="journal article" date="2013" name="Genome Biol. Evol.">
        <title>Genome sequencing of Giardia lamblia genotypes A2 and B isolates (DH and GS) and comparative analysis with the genomes of genotypes A1 and E (WB and Pig).</title>
        <authorList>
            <person name="Adam R.D."/>
            <person name="Dahlstrom E.W."/>
            <person name="Martens C.A."/>
            <person name="Bruno D.P."/>
            <person name="Barbian K.D."/>
            <person name="Ricklefs S.M."/>
            <person name="Hernandez M.M."/>
            <person name="Narla N.P."/>
            <person name="Patel R.B."/>
            <person name="Porcella S.F."/>
            <person name="Nash T.E."/>
        </authorList>
    </citation>
    <scope>NUCLEOTIDE SEQUENCE [LARGE SCALE GENOMIC DNA]</scope>
    <source>
        <strain evidence="1 2">GS</strain>
    </source>
</reference>
<dbReference type="EMBL" id="AHHH01000101">
    <property type="protein sequence ID" value="ESU41982.1"/>
    <property type="molecule type" value="Genomic_DNA"/>
</dbReference>
<reference evidence="2" key="1">
    <citation type="submission" date="2012-02" db="EMBL/GenBank/DDBJ databases">
        <title>Genome sequencing of Giardia lamblia Genotypes A2 and B isolates (DH and GS) and comparative analysis with the genomes of Genotypes A1 and E (WB and Pig).</title>
        <authorList>
            <person name="Adam R."/>
            <person name="Dahlstrom E."/>
            <person name="Martens C."/>
            <person name="Bruno D."/>
            <person name="Barbian K."/>
            <person name="Porcella S.F."/>
            <person name="Nash T."/>
        </authorList>
    </citation>
    <scope>NUCLEOTIDE SEQUENCE</scope>
    <source>
        <strain evidence="2">GS</strain>
    </source>
</reference>
<evidence type="ECO:0000313" key="2">
    <source>
        <dbReference type="Proteomes" id="UP000018040"/>
    </source>
</evidence>
<dbReference type="OrthoDB" id="10381579at2759"/>
<sequence length="2247" mass="254307">MVCMDEPPLPLEAAFDPGRSLIVRFVNFEGQEFTHEFPGSDCDAQRADDLIRSAIHHITSVTATVIFHIYTWALPVDRLREARQAMVRCFSSNQATNVFALFECLLILAWQVSADDAFGELHDLLLDLFRQHYIYLSSIGPSAYPRMEHLLLLVSSQYSELNSPDHAVTCINPRTFNSLLLEFPPASFEFLLEIPECYCLFLSSTHVQEALATMYSTLPAPYHTDTAPERQVAALHEILPEAVVLLGPFVLLLERKALGFPQAMNSTIFTHLYETLRDKTDSDLTSIYIYSSLLSIHRVLASLREQASILVDTGSVSSRIESLASHFSNMCLTGSQEFRAYFTKNRLCVFIYWLCIFHATSTILDTMIPQLSYCTIHDNLSLVSALASNAFHHLISHNLDTLPLLGDLEETHHDLAKLYNLCLAGRDPTETDVISWILTTQLHIFLYHIHKFQHDPTEMKKGFALRINDIVLSPVFSSIQPCSSNIFLSLLPSWDFLFSEQYRERFGLVDANSCTTHVSTILYACRDRYDGTLSILETLHLILHLLQVTHLDCLEENELNCLHDTLKGLLPQLDTASDLCKTQSFAIDTALVDIMSQIVTLIKSLLLTRQPNRVLGHITIIGRCISCISSHAQSIPTQALPRLTDFCRRLPSMFLCILSLVVDHHSETSKELSAATTFILSILNTDNHYIPAHHKTFNAYTMPILLLEITERIFIDCSDQLVSQAFSTTSSTTTNMQCRIKQFIKYILYLATVGMLDSDELDVTDKKISYPTPIEIGRELFLDAYPSDFIIEPLWSACTTILMRALATQGISSTVLSFKQQSTDTDSPHSGTLLAELLLVILAAVCTLPTDTCQFVILSHLHSIRMHTKACTLHIDHLNLILSIYKGLHSACDAAYIYRRHVSFSLFFLLASSGDIFKGASASSGTQDVDRDIVYSMDFCQAAAVFWVDVLQCFSKGYKMSCTEYSAYKVAVAKELPVTHEAASPFVLAELLGIHDSLNDLPHRKKLILYTFLATLCSRSRGESLEQMCLIVPSFALLIFFIVREIVNFGLVLTLSLLENVLTMVSHVSTWEDISENLTEKMSCDIVSFWLAVVHLCDLSDSCSFLNDYPFVAELVGRCMTALGCLVDRPETFTKLRHLWAARTVPFLRDPFQFIHGIISSMEYTLIEDSMSEYRKAHEHNIYTSLQHNINLPWREFSSHLSNFIFSFSTDSIEKNIFNLVRFVILEYFDHLTTRLASSRIGKVTIQTLASLFNTTITLQALTKAAEDILEFLDTLRDALPVLISKKLRQKLTTFSQLTRFSAAYVYFLAREGDGRQTSHSDAHLRSPIAVPRFGNMSFYEFTQAREEEYYTIMLTSLDRLDRSLNVSSFAASADSSLLYNCSEKSQKDTGMPQICTLLQANMKIFTQLTPFHDSILEIELQNNGTLISLTDKRPDLINMESISDVLPALAKGEPISLSSLRNRARARLNREFISASLSLVGDISDDSFLVHQKKQGVELNDQQRTQKPKISPKNALNKLLAIESQLHSYLELSQPIELLNIHAPYTGQPYTEEQNALQQFCQNHYNIIALILSAYGGLDTNTQQSCNILNILSKRLVLFTSACIGYFMKAYTGTHPCTIDVTSRGLLYVVDFYVFNAVYRLTEISHIQKHYSMLFYLLTTKGFHIDSLLHSINRIIFIKYQFLIPLLAYWIQLFKNSPGSSISRRRLRYLPCIQSLILVDVHLAESIFFYARGEGLTKISSFAFSTFIKMLNYSYRIEAQLPTILKILNFSFPAQLRILEVEAAAKLKLLKPIVTGEDEELVALLLFKSGKLTPDLQNAIEDYESADKLVTDGRARVQKHPLPAHLKETTIYYSPRCDMTVVKGSSLGDLADKMHGLKYYNWCYRAVKKISCNGCYKDSSPHELTQLRYFQQVPPSAASHLLVASNYWKYRSAINYVCFCSSTEPFQEEVYAILQRGRSIYGLYVPAIFIQTVSFAFARAGHISIFNSVTLGADEYTLCTEKASSKEGTQQQPPLFIDFTDEYTVNSLALWYCLIKLLLSRVSNIITDHPLEPQLDDTLGKSGHFKYNPTDFSMPMFSAHKSHSTASRTELTQKLTQIMGMDVIGEEEPRSASKGNGDPKKGPGFFLPYNDSTSQYFEWIQINGRKNSYILVCSSLWQLVNMAFAEKGVIYVAVSRGDVPKYIFNNDAIRKNRSLEIAIDRYRSLFKAELDSLKLSLLHIYLIQKNFLWTASDTELAKNIIQELRL</sequence>